<gene>
    <name evidence="1" type="ORF">M9458_033061</name>
</gene>
<keyword evidence="2" id="KW-1185">Reference proteome</keyword>
<evidence type="ECO:0000313" key="2">
    <source>
        <dbReference type="Proteomes" id="UP001529510"/>
    </source>
</evidence>
<feature type="non-terminal residue" evidence="1">
    <location>
        <position position="1"/>
    </location>
</feature>
<feature type="non-terminal residue" evidence="1">
    <location>
        <position position="89"/>
    </location>
</feature>
<organism evidence="1 2">
    <name type="scientific">Cirrhinus mrigala</name>
    <name type="common">Mrigala</name>
    <dbReference type="NCBI Taxonomy" id="683832"/>
    <lineage>
        <taxon>Eukaryota</taxon>
        <taxon>Metazoa</taxon>
        <taxon>Chordata</taxon>
        <taxon>Craniata</taxon>
        <taxon>Vertebrata</taxon>
        <taxon>Euteleostomi</taxon>
        <taxon>Actinopterygii</taxon>
        <taxon>Neopterygii</taxon>
        <taxon>Teleostei</taxon>
        <taxon>Ostariophysi</taxon>
        <taxon>Cypriniformes</taxon>
        <taxon>Cyprinidae</taxon>
        <taxon>Labeoninae</taxon>
        <taxon>Labeonini</taxon>
        <taxon>Cirrhinus</taxon>
    </lineage>
</organism>
<proteinExistence type="predicted"/>
<protein>
    <submittedName>
        <fullName evidence="1">Uncharacterized protein</fullName>
    </submittedName>
</protein>
<reference evidence="1 2" key="1">
    <citation type="submission" date="2024-05" db="EMBL/GenBank/DDBJ databases">
        <title>Genome sequencing and assembly of Indian major carp, Cirrhinus mrigala (Hamilton, 1822).</title>
        <authorList>
            <person name="Mohindra V."/>
            <person name="Chowdhury L.M."/>
            <person name="Lal K."/>
            <person name="Jena J.K."/>
        </authorList>
    </citation>
    <scope>NUCLEOTIDE SEQUENCE [LARGE SCALE GENOMIC DNA]</scope>
    <source>
        <strain evidence="1">CM1030</strain>
        <tissue evidence="1">Blood</tissue>
    </source>
</reference>
<evidence type="ECO:0000313" key="1">
    <source>
        <dbReference type="EMBL" id="KAL0172750.1"/>
    </source>
</evidence>
<dbReference type="AlphaFoldDB" id="A0ABD0PG72"/>
<dbReference type="EMBL" id="JAMKFB020000016">
    <property type="protein sequence ID" value="KAL0172750.1"/>
    <property type="molecule type" value="Genomic_DNA"/>
</dbReference>
<accession>A0ABD0PG72</accession>
<dbReference type="Proteomes" id="UP001529510">
    <property type="component" value="Unassembled WGS sequence"/>
</dbReference>
<sequence length="89" mass="9954">EALEIFDRRGSWPVLNCLDPPLVHLDAVPIDDMSEVMDGLLVKLALLKLQIQIVLAKSLKDQHYVVAIFGQFLGVNKDVIDVDDDKVVE</sequence>
<comment type="caution">
    <text evidence="1">The sequence shown here is derived from an EMBL/GenBank/DDBJ whole genome shotgun (WGS) entry which is preliminary data.</text>
</comment>
<name>A0ABD0PG72_CIRMR</name>